<dbReference type="PROSITE" id="PS50097">
    <property type="entry name" value="BTB"/>
    <property type="match status" value="1"/>
</dbReference>
<evidence type="ECO:0000313" key="5">
    <source>
        <dbReference type="Proteomes" id="UP001146793"/>
    </source>
</evidence>
<dbReference type="Gene3D" id="2.130.10.30">
    <property type="entry name" value="Regulator of chromosome condensation 1/beta-lactamase-inhibitor protein II"/>
    <property type="match status" value="1"/>
</dbReference>
<dbReference type="PANTHER" id="PTHR45982:SF1">
    <property type="entry name" value="REGULATOR OF CHROMOSOME CONDENSATION"/>
    <property type="match status" value="1"/>
</dbReference>
<evidence type="ECO:0000256" key="1">
    <source>
        <dbReference type="PROSITE-ProRule" id="PRU00235"/>
    </source>
</evidence>
<dbReference type="InterPro" id="IPR009091">
    <property type="entry name" value="RCC1/BLIP-II"/>
</dbReference>
<dbReference type="InterPro" id="IPR000408">
    <property type="entry name" value="Reg_chr_condens"/>
</dbReference>
<feature type="region of interest" description="Disordered" evidence="2">
    <location>
        <begin position="341"/>
        <end position="365"/>
    </location>
</feature>
<dbReference type="Pfam" id="PF00651">
    <property type="entry name" value="BTB"/>
    <property type="match status" value="1"/>
</dbReference>
<feature type="repeat" description="RCC1" evidence="1">
    <location>
        <begin position="220"/>
        <end position="271"/>
    </location>
</feature>
<dbReference type="Proteomes" id="UP001146793">
    <property type="component" value="Unassembled WGS sequence"/>
</dbReference>
<dbReference type="PROSITE" id="PS50012">
    <property type="entry name" value="RCC1_3"/>
    <property type="match status" value="1"/>
</dbReference>
<dbReference type="GO" id="GO:0005085">
    <property type="term" value="F:guanyl-nucleotide exchange factor activity"/>
    <property type="evidence" value="ECO:0007669"/>
    <property type="project" value="TreeGrafter"/>
</dbReference>
<dbReference type="PANTHER" id="PTHR45982">
    <property type="entry name" value="REGULATOR OF CHROMOSOME CONDENSATION"/>
    <property type="match status" value="1"/>
</dbReference>
<dbReference type="AlphaFoldDB" id="A0AAV7Y2N9"/>
<reference evidence="4" key="1">
    <citation type="submission" date="2022-08" db="EMBL/GenBank/DDBJ databases">
        <title>Novel sulphate-reducing endosymbionts in the free-living metamonad Anaeramoeba.</title>
        <authorList>
            <person name="Jerlstrom-Hultqvist J."/>
            <person name="Cepicka I."/>
            <person name="Gallot-Lavallee L."/>
            <person name="Salas-Leiva D."/>
            <person name="Curtis B.A."/>
            <person name="Zahonova K."/>
            <person name="Pipaliya S."/>
            <person name="Dacks J."/>
            <person name="Roger A.J."/>
        </authorList>
    </citation>
    <scope>NUCLEOTIDE SEQUENCE</scope>
    <source>
        <strain evidence="4">Busselton2</strain>
    </source>
</reference>
<dbReference type="InterPro" id="IPR051553">
    <property type="entry name" value="Ran_GTPase-activating"/>
</dbReference>
<protein>
    <submittedName>
        <fullName evidence="4">Btk-binding protein-related</fullName>
    </submittedName>
</protein>
<gene>
    <name evidence="4" type="ORF">M0812_29645</name>
</gene>
<comment type="caution">
    <text evidence="4">The sequence shown here is derived from an EMBL/GenBank/DDBJ whole genome shotgun (WGS) entry which is preliminary data.</text>
</comment>
<name>A0AAV7Y2N9_9EUKA</name>
<dbReference type="CDD" id="cd18186">
    <property type="entry name" value="BTB_POZ_ZBTB_KLHL-like"/>
    <property type="match status" value="1"/>
</dbReference>
<dbReference type="Pfam" id="PF00415">
    <property type="entry name" value="RCC1"/>
    <property type="match status" value="1"/>
</dbReference>
<dbReference type="EMBL" id="JANTQA010000075">
    <property type="protein sequence ID" value="KAJ3424013.1"/>
    <property type="molecule type" value="Genomic_DNA"/>
</dbReference>
<feature type="domain" description="BTB" evidence="3">
    <location>
        <begin position="542"/>
        <end position="605"/>
    </location>
</feature>
<dbReference type="Gene3D" id="3.30.710.10">
    <property type="entry name" value="Potassium Channel Kv1.1, Chain A"/>
    <property type="match status" value="1"/>
</dbReference>
<sequence>MSLNTPNSKIFVSGPHKKLSYLFDDQNKCKLPYWSCESIIKSPNKVKKILIGGVDHSTFLVWKGENKLEINRFDSEKKIIKKRKFDLKNQQIKDIQSGGSTFLILVQSGKVYSLADSQEAMHCEIPLSNPEKSTFEELRSIPFFNKEENNLQVESIVMCRYSNYYLCKGGVLYGNGFNKGKLGDGTNNDHKNIPVFIFKGVKRVFGGIGASHIFLITTNNELYSCGCNKNGQLALGNKEEQNSPQKVPNWNGSEISEICCSSSHSILITNEGKACSCGSGKYNGIGEEKTIFTEIPKLQNKQITKINAGLNMTLTLTYEVELFGWGFTKDNKPTDQYQLHIQKKGRGGGEEEEKEEKEEKEEEEERAIWDKPRKINLPQIFQNNFNINLIPLEISCGSESIFIYPKKQINAILYDFKTLFDSKKYGNSKLILSNRNEIPIHKLIVELRTNLKLDEIQKIINTNNFLMQEIISFLKWVYFDELENEKATKSIFKSLNLSFPPKKIDYSIKNVLIKLFNNEDEKEILKRDEDEDEDEDEDIDEVEYTKIGIHKLILLTRSGLFRDMFDNLNEKENNINQIRDYTGKSQESLEILLKYFYTDKIELIDGCDPQLVVQELEDSIEYYQLNENSNLLQELKRIKNIYNLI</sequence>
<accession>A0AAV7Y2N9</accession>
<proteinExistence type="predicted"/>
<evidence type="ECO:0000259" key="3">
    <source>
        <dbReference type="PROSITE" id="PS50097"/>
    </source>
</evidence>
<dbReference type="SUPFAM" id="SSF50985">
    <property type="entry name" value="RCC1/BLIP-II"/>
    <property type="match status" value="1"/>
</dbReference>
<dbReference type="SUPFAM" id="SSF54695">
    <property type="entry name" value="POZ domain"/>
    <property type="match status" value="1"/>
</dbReference>
<dbReference type="InterPro" id="IPR000210">
    <property type="entry name" value="BTB/POZ_dom"/>
</dbReference>
<organism evidence="4 5">
    <name type="scientific">Anaeramoeba flamelloides</name>
    <dbReference type="NCBI Taxonomy" id="1746091"/>
    <lineage>
        <taxon>Eukaryota</taxon>
        <taxon>Metamonada</taxon>
        <taxon>Anaeramoebidae</taxon>
        <taxon>Anaeramoeba</taxon>
    </lineage>
</organism>
<evidence type="ECO:0000313" key="4">
    <source>
        <dbReference type="EMBL" id="KAJ3424013.1"/>
    </source>
</evidence>
<dbReference type="GO" id="GO:0005737">
    <property type="term" value="C:cytoplasm"/>
    <property type="evidence" value="ECO:0007669"/>
    <property type="project" value="TreeGrafter"/>
</dbReference>
<evidence type="ECO:0000256" key="2">
    <source>
        <dbReference type="SAM" id="MobiDB-lite"/>
    </source>
</evidence>
<feature type="compositionally biased region" description="Acidic residues" evidence="2">
    <location>
        <begin position="350"/>
        <end position="365"/>
    </location>
</feature>
<dbReference type="InterPro" id="IPR011333">
    <property type="entry name" value="SKP1/BTB/POZ_sf"/>
</dbReference>